<dbReference type="Proteomes" id="UP000321332">
    <property type="component" value="Chromosome"/>
</dbReference>
<protein>
    <submittedName>
        <fullName evidence="1">Uncharacterized protein</fullName>
    </submittedName>
</protein>
<dbReference type="RefSeq" id="WP_014974845.1">
    <property type="nucleotide sequence ID" value="NZ_CP042374.1"/>
</dbReference>
<evidence type="ECO:0000313" key="1">
    <source>
        <dbReference type="EMBL" id="QEA33734.1"/>
    </source>
</evidence>
<organism evidence="1 2">
    <name type="scientific">Leuconostoc carnosum</name>
    <dbReference type="NCBI Taxonomy" id="1252"/>
    <lineage>
        <taxon>Bacteria</taxon>
        <taxon>Bacillati</taxon>
        <taxon>Bacillota</taxon>
        <taxon>Bacilli</taxon>
        <taxon>Lactobacillales</taxon>
        <taxon>Lactobacillaceae</taxon>
        <taxon>Leuconostoc</taxon>
    </lineage>
</organism>
<evidence type="ECO:0000313" key="2">
    <source>
        <dbReference type="Proteomes" id="UP000321332"/>
    </source>
</evidence>
<sequence>MKINLVLAPEQLPAQLLAFQAANSAHFFYLGKETQLSGANVLIVDEPELVAQFKRPLSFDSRVVSGNLAGEVIHQISFQTKGRNDELIEQLVTGNAIMAQNANGKADFMLWTFWPDHQALANFVNSDTFKQMKNLMKNAYTVSYFHISSADQLSLTHQMRDFDDKTWWG</sequence>
<dbReference type="OMA" id="LSLTHQM"/>
<proteinExistence type="predicted"/>
<gene>
    <name evidence="1" type="ORF">FGL89_06175</name>
</gene>
<dbReference type="InterPro" id="IPR011008">
    <property type="entry name" value="Dimeric_a/b-barrel"/>
</dbReference>
<dbReference type="EMBL" id="CP042374">
    <property type="protein sequence ID" value="QEA33734.1"/>
    <property type="molecule type" value="Genomic_DNA"/>
</dbReference>
<accession>A0AAE6IKM4</accession>
<reference evidence="1 2" key="1">
    <citation type="submission" date="2019-06" db="EMBL/GenBank/DDBJ databases">
        <title>Genome analyses of bacteria isolated from kimchi.</title>
        <authorList>
            <person name="Lee S."/>
            <person name="Ahn S."/>
            <person name="Roh S."/>
        </authorList>
    </citation>
    <scope>NUCLEOTIDE SEQUENCE [LARGE SCALE GENOMIC DNA]</scope>
    <source>
        <strain evidence="1 2">CBA3620</strain>
    </source>
</reference>
<dbReference type="GeneID" id="61187329"/>
<dbReference type="AlphaFoldDB" id="A0AAE6IKM4"/>
<name>A0AAE6IKM4_LEUCA</name>
<dbReference type="SUPFAM" id="SSF54909">
    <property type="entry name" value="Dimeric alpha+beta barrel"/>
    <property type="match status" value="1"/>
</dbReference>